<dbReference type="PROSITE" id="PS00688">
    <property type="entry name" value="SIGMA54_INTERACT_3"/>
    <property type="match status" value="1"/>
</dbReference>
<feature type="domain" description="Sigma-54 factor interaction" evidence="7">
    <location>
        <begin position="143"/>
        <end position="372"/>
    </location>
</feature>
<dbReference type="Pfam" id="PF25601">
    <property type="entry name" value="AAA_lid_14"/>
    <property type="match status" value="1"/>
</dbReference>
<accession>A0ABW6ZFM8</accession>
<evidence type="ECO:0000256" key="1">
    <source>
        <dbReference type="ARBA" id="ARBA00022741"/>
    </source>
</evidence>
<proteinExistence type="predicted"/>
<keyword evidence="1" id="KW-0547">Nucleotide-binding</keyword>
<protein>
    <submittedName>
        <fullName evidence="9">Sigma-54 dependent transcriptional regulator</fullName>
    </submittedName>
</protein>
<keyword evidence="2" id="KW-0067">ATP-binding</keyword>
<keyword evidence="3" id="KW-0902">Two-component regulatory system</keyword>
<dbReference type="InterPro" id="IPR025944">
    <property type="entry name" value="Sigma_54_int_dom_CS"/>
</dbReference>
<evidence type="ECO:0000256" key="3">
    <source>
        <dbReference type="ARBA" id="ARBA00023012"/>
    </source>
</evidence>
<dbReference type="SMART" id="SM00382">
    <property type="entry name" value="AAA"/>
    <property type="match status" value="1"/>
</dbReference>
<dbReference type="Pfam" id="PF00158">
    <property type="entry name" value="Sigma54_activat"/>
    <property type="match status" value="1"/>
</dbReference>
<dbReference type="SUPFAM" id="SSF52172">
    <property type="entry name" value="CheY-like"/>
    <property type="match status" value="1"/>
</dbReference>
<dbReference type="SUPFAM" id="SSF52540">
    <property type="entry name" value="P-loop containing nucleoside triphosphate hydrolases"/>
    <property type="match status" value="1"/>
</dbReference>
<evidence type="ECO:0000259" key="8">
    <source>
        <dbReference type="PROSITE" id="PS50110"/>
    </source>
</evidence>
<dbReference type="InterPro" id="IPR002197">
    <property type="entry name" value="HTH_Fis"/>
</dbReference>
<gene>
    <name evidence="9" type="ORF">V5F30_10450</name>
</gene>
<keyword evidence="5" id="KW-0804">Transcription</keyword>
<dbReference type="CDD" id="cd00009">
    <property type="entry name" value="AAA"/>
    <property type="match status" value="1"/>
</dbReference>
<dbReference type="PRINTS" id="PR01590">
    <property type="entry name" value="HTHFIS"/>
</dbReference>
<dbReference type="Pfam" id="PF00072">
    <property type="entry name" value="Response_reg"/>
    <property type="match status" value="1"/>
</dbReference>
<feature type="domain" description="Response regulatory" evidence="8">
    <location>
        <begin position="4"/>
        <end position="118"/>
    </location>
</feature>
<dbReference type="InterPro" id="IPR058031">
    <property type="entry name" value="AAA_lid_NorR"/>
</dbReference>
<dbReference type="SMART" id="SM00448">
    <property type="entry name" value="REC"/>
    <property type="match status" value="1"/>
</dbReference>
<evidence type="ECO:0000259" key="7">
    <source>
        <dbReference type="PROSITE" id="PS50045"/>
    </source>
</evidence>
<keyword evidence="10" id="KW-1185">Reference proteome</keyword>
<name>A0ABW6ZFM8_9HYPH</name>
<dbReference type="InterPro" id="IPR002078">
    <property type="entry name" value="Sigma_54_int"/>
</dbReference>
<keyword evidence="4" id="KW-0805">Transcription regulation</keyword>
<sequence>MAAKILIVDDEVRHGEVLEAALAERGFEAVSTNTVARALAYCASQPVDLVLSDLRMPGRGGSDLLKALKQERPDLPVIIMTAYASVRGAVDLVKDGAFDYVAKPLDLDDVVATMARALRLKAVESENARLRSELEGRYRFDNLVGDSPAFRDVLRQVTEVAPSRASVLLLGESGTGKELVARAIHYNSPRRDLPFVAVNCAAIPETLIESELFGHVKGAFTGATGAREGRFAAADHGTLFLDEIADMPLPVQAKVLRALQEQSFEPVGSSKSVSVDVRIIAATHKDLQKEIAAGTFRMDLYYRLAVFPIPLPPLRERSDDIVLLADHFLAAAARDMGKRIKGLSPEAQALLTRYRWPGNVRELQNCMERAAIVARGDLVGPSDLLLFEATGEADAQPHTLNGDLDGELTRIEREFVLKALKDSGGVQARAAEKLGITERSLWHRIKKLAIKIDKVAGAGDG</sequence>
<dbReference type="SUPFAM" id="SSF46689">
    <property type="entry name" value="Homeodomain-like"/>
    <property type="match status" value="1"/>
</dbReference>
<dbReference type="Proteomes" id="UP001604043">
    <property type="component" value="Unassembled WGS sequence"/>
</dbReference>
<keyword evidence="6" id="KW-0597">Phosphoprotein</keyword>
<evidence type="ECO:0000256" key="6">
    <source>
        <dbReference type="PROSITE-ProRule" id="PRU00169"/>
    </source>
</evidence>
<comment type="caution">
    <text evidence="9">The sequence shown here is derived from an EMBL/GenBank/DDBJ whole genome shotgun (WGS) entry which is preliminary data.</text>
</comment>
<reference evidence="9 10" key="1">
    <citation type="submission" date="2024-02" db="EMBL/GenBank/DDBJ databases">
        <title>Expansion and revision of Xanthobacter and proposal of Roseixanthobacter gen. nov.</title>
        <authorList>
            <person name="Soltysiak M.P.M."/>
            <person name="Jalihal A."/>
            <person name="Ory A."/>
            <person name="Chrisophersen C."/>
            <person name="Lee A.D."/>
            <person name="Boulton J."/>
            <person name="Springer M."/>
        </authorList>
    </citation>
    <scope>NUCLEOTIDE SEQUENCE [LARGE SCALE GENOMIC DNA]</scope>
    <source>
        <strain evidence="9 10">CB5</strain>
    </source>
</reference>
<dbReference type="EMBL" id="JBAFUR010000002">
    <property type="protein sequence ID" value="MFG1252625.1"/>
    <property type="molecule type" value="Genomic_DNA"/>
</dbReference>
<dbReference type="Pfam" id="PF02954">
    <property type="entry name" value="HTH_8"/>
    <property type="match status" value="1"/>
</dbReference>
<dbReference type="InterPro" id="IPR001789">
    <property type="entry name" value="Sig_transdc_resp-reg_receiver"/>
</dbReference>
<dbReference type="PROSITE" id="PS00675">
    <property type="entry name" value="SIGMA54_INTERACT_1"/>
    <property type="match status" value="1"/>
</dbReference>
<dbReference type="InterPro" id="IPR003593">
    <property type="entry name" value="AAA+_ATPase"/>
</dbReference>
<evidence type="ECO:0000313" key="10">
    <source>
        <dbReference type="Proteomes" id="UP001604043"/>
    </source>
</evidence>
<evidence type="ECO:0000256" key="2">
    <source>
        <dbReference type="ARBA" id="ARBA00022840"/>
    </source>
</evidence>
<dbReference type="RefSeq" id="WP_024281175.1">
    <property type="nucleotide sequence ID" value="NZ_JBAFUR010000002.1"/>
</dbReference>
<dbReference type="Gene3D" id="1.10.8.60">
    <property type="match status" value="1"/>
</dbReference>
<dbReference type="Gene3D" id="3.40.50.2300">
    <property type="match status" value="1"/>
</dbReference>
<dbReference type="PROSITE" id="PS50110">
    <property type="entry name" value="RESPONSE_REGULATORY"/>
    <property type="match status" value="1"/>
</dbReference>
<feature type="modified residue" description="4-aspartylphosphate" evidence="6">
    <location>
        <position position="53"/>
    </location>
</feature>
<dbReference type="InterPro" id="IPR009057">
    <property type="entry name" value="Homeodomain-like_sf"/>
</dbReference>
<dbReference type="Gene3D" id="3.40.50.300">
    <property type="entry name" value="P-loop containing nucleotide triphosphate hydrolases"/>
    <property type="match status" value="1"/>
</dbReference>
<dbReference type="Gene3D" id="1.10.10.60">
    <property type="entry name" value="Homeodomain-like"/>
    <property type="match status" value="1"/>
</dbReference>
<dbReference type="InterPro" id="IPR027417">
    <property type="entry name" value="P-loop_NTPase"/>
</dbReference>
<dbReference type="InterPro" id="IPR011006">
    <property type="entry name" value="CheY-like_superfamily"/>
</dbReference>
<evidence type="ECO:0000313" key="9">
    <source>
        <dbReference type="EMBL" id="MFG1252625.1"/>
    </source>
</evidence>
<evidence type="ECO:0000256" key="5">
    <source>
        <dbReference type="ARBA" id="ARBA00023163"/>
    </source>
</evidence>
<evidence type="ECO:0000256" key="4">
    <source>
        <dbReference type="ARBA" id="ARBA00023015"/>
    </source>
</evidence>
<dbReference type="PROSITE" id="PS50045">
    <property type="entry name" value="SIGMA54_INTERACT_4"/>
    <property type="match status" value="1"/>
</dbReference>
<dbReference type="PANTHER" id="PTHR32071">
    <property type="entry name" value="TRANSCRIPTIONAL REGULATORY PROTEIN"/>
    <property type="match status" value="1"/>
</dbReference>
<dbReference type="InterPro" id="IPR025662">
    <property type="entry name" value="Sigma_54_int_dom_ATP-bd_1"/>
</dbReference>
<organism evidence="9 10">
    <name type="scientific">Xanthobacter aminoxidans</name>
    <dbReference type="NCBI Taxonomy" id="186280"/>
    <lineage>
        <taxon>Bacteria</taxon>
        <taxon>Pseudomonadati</taxon>
        <taxon>Pseudomonadota</taxon>
        <taxon>Alphaproteobacteria</taxon>
        <taxon>Hyphomicrobiales</taxon>
        <taxon>Xanthobacteraceae</taxon>
        <taxon>Xanthobacter</taxon>
    </lineage>
</organism>